<evidence type="ECO:0000313" key="9">
    <source>
        <dbReference type="Proteomes" id="UP000275137"/>
    </source>
</evidence>
<dbReference type="InterPro" id="IPR018511">
    <property type="entry name" value="Hemolysin-typ_Ca-bd_CS"/>
</dbReference>
<dbReference type="SUPFAM" id="SSF51120">
    <property type="entry name" value="beta-Roll"/>
    <property type="match status" value="7"/>
</dbReference>
<keyword evidence="4" id="KW-0800">Toxin</keyword>
<dbReference type="InterPro" id="IPR011049">
    <property type="entry name" value="Serralysin-like_metalloprot_C"/>
</dbReference>
<comment type="subcellular location">
    <subcellularLocation>
        <location evidence="1">Membrane</location>
    </subcellularLocation>
    <subcellularLocation>
        <location evidence="2">Secreted</location>
    </subcellularLocation>
</comment>
<evidence type="ECO:0000256" key="2">
    <source>
        <dbReference type="ARBA" id="ARBA00004613"/>
    </source>
</evidence>
<evidence type="ECO:0000256" key="5">
    <source>
        <dbReference type="ARBA" id="ARBA00022737"/>
    </source>
</evidence>
<dbReference type="PANTHER" id="PTHR38340">
    <property type="entry name" value="S-LAYER PROTEIN"/>
    <property type="match status" value="1"/>
</dbReference>
<keyword evidence="9" id="KW-1185">Reference proteome</keyword>
<evidence type="ECO:0000256" key="1">
    <source>
        <dbReference type="ARBA" id="ARBA00004370"/>
    </source>
</evidence>
<keyword evidence="5" id="KW-0677">Repeat</keyword>
<keyword evidence="3" id="KW-0964">Secreted</keyword>
<dbReference type="RefSeq" id="WP_123237861.1">
    <property type="nucleotide sequence ID" value="NZ_RJVP01000005.1"/>
</dbReference>
<organism evidence="8 9">
    <name type="scientific">Pseudomethylobacillus aquaticus</name>
    <dbReference type="NCBI Taxonomy" id="2676064"/>
    <lineage>
        <taxon>Bacteria</taxon>
        <taxon>Pseudomonadati</taxon>
        <taxon>Pseudomonadota</taxon>
        <taxon>Betaproteobacteria</taxon>
        <taxon>Nitrosomonadales</taxon>
        <taxon>Methylophilaceae</taxon>
        <taxon>Pseudomethylobacillus</taxon>
    </lineage>
</organism>
<dbReference type="InterPro" id="IPR001343">
    <property type="entry name" value="Hemolysn_Ca-bd"/>
</dbReference>
<dbReference type="EMBL" id="RJVP01000005">
    <property type="protein sequence ID" value="ROH85542.1"/>
    <property type="molecule type" value="Genomic_DNA"/>
</dbReference>
<proteinExistence type="predicted"/>
<dbReference type="InterPro" id="IPR003995">
    <property type="entry name" value="RTX_toxin_determinant-A"/>
</dbReference>
<dbReference type="GO" id="GO:0005576">
    <property type="term" value="C:extracellular region"/>
    <property type="evidence" value="ECO:0007669"/>
    <property type="project" value="UniProtKB-SubCell"/>
</dbReference>
<dbReference type="GO" id="GO:0016020">
    <property type="term" value="C:membrane"/>
    <property type="evidence" value="ECO:0007669"/>
    <property type="project" value="UniProtKB-SubCell"/>
</dbReference>
<dbReference type="InterPro" id="IPR050557">
    <property type="entry name" value="RTX_toxin/Mannuronan_C5-epim"/>
</dbReference>
<comment type="caution">
    <text evidence="8">The sequence shown here is derived from an EMBL/GenBank/DDBJ whole genome shotgun (WGS) entry which is preliminary data.</text>
</comment>
<dbReference type="AlphaFoldDB" id="A0A3N0UYU9"/>
<dbReference type="Pfam" id="PF00353">
    <property type="entry name" value="HemolysinCabind"/>
    <property type="match status" value="9"/>
</dbReference>
<dbReference type="PRINTS" id="PR00313">
    <property type="entry name" value="CABNDNGRPT"/>
</dbReference>
<protein>
    <submittedName>
        <fullName evidence="8">Calcium-binding protein</fullName>
    </submittedName>
</protein>
<evidence type="ECO:0000313" key="8">
    <source>
        <dbReference type="EMBL" id="ROH85542.1"/>
    </source>
</evidence>
<reference evidence="8 9" key="1">
    <citation type="submission" date="2018-10" db="EMBL/GenBank/DDBJ databases">
        <authorList>
            <person name="Chen W.-M."/>
        </authorList>
    </citation>
    <scope>NUCLEOTIDE SEQUENCE [LARGE SCALE GENOMIC DNA]</scope>
    <source>
        <strain evidence="8 9">H-5</strain>
    </source>
</reference>
<keyword evidence="7" id="KW-0472">Membrane</keyword>
<dbReference type="PANTHER" id="PTHR38340:SF1">
    <property type="entry name" value="S-LAYER PROTEIN"/>
    <property type="match status" value="1"/>
</dbReference>
<dbReference type="Gene3D" id="2.150.10.10">
    <property type="entry name" value="Serralysin-like metalloprotease, C-terminal"/>
    <property type="match status" value="7"/>
</dbReference>
<dbReference type="GO" id="GO:0090729">
    <property type="term" value="F:toxin activity"/>
    <property type="evidence" value="ECO:0007669"/>
    <property type="project" value="UniProtKB-KW"/>
</dbReference>
<accession>A0A3N0UYU9</accession>
<dbReference type="GO" id="GO:0005509">
    <property type="term" value="F:calcium ion binding"/>
    <property type="evidence" value="ECO:0007669"/>
    <property type="project" value="InterPro"/>
</dbReference>
<name>A0A3N0UYU9_9PROT</name>
<evidence type="ECO:0000256" key="6">
    <source>
        <dbReference type="ARBA" id="ARBA00023026"/>
    </source>
</evidence>
<gene>
    <name evidence="8" type="ORF">ED236_10220</name>
</gene>
<evidence type="ECO:0000256" key="3">
    <source>
        <dbReference type="ARBA" id="ARBA00022525"/>
    </source>
</evidence>
<keyword evidence="6" id="KW-0843">Virulence</keyword>
<evidence type="ECO:0000256" key="4">
    <source>
        <dbReference type="ARBA" id="ARBA00022656"/>
    </source>
</evidence>
<dbReference type="Proteomes" id="UP000275137">
    <property type="component" value="Unassembled WGS sequence"/>
</dbReference>
<sequence>MADPIIGTEMDDVLPGTPGDDVIIGGAGNDELSGGDGNDVLNGGEGDDTINGGNGNDMVEAYNLATDGSDQIDLGADLDLVNVSSTGASQIRLSFTSTEVGNGSATESGLVAGQDGGLAVRIQAEDAMGDLTGNIGRADDEGIAFAAPEGTTFDVRDISGTQRGDRFNLVVLGTQGTDMFNTVPLEFAGNVYANGGAGDDVFRGGAGDDLAVGGGGHDVVESYDLATGGTDSFIGGAGDDVFNISATGSSQIRVSFTSAEVGNGNVNDAGNLANQDGGLAVRLQAEDALGNLTGNVGRADDEGISFVAGAGTTLDVRDLVSGVARGDQFKVATLGTNGNDVFDETGETVNYYINAGAGNDSLVGGNGNDFLVGGAGNDTLNGGNGNDSFIGGGGNDLVLGRNGNDVVAAYNLATDGVDRMNLGAGDDIVNVSSTGASQIRVSFTSAEVGNGNANDAGVLANQDGSLAVRLQAEDALGNLTGNVGRADDEGISFVAGAGTTLDVRDLVSGVARGDQFKVATLGTNGNDVFDETGETVNYYINAGAGNDSLVGGDGNDFLVGGAGNDSLFGGFGNDSFIGGGGDDLINGGAGHDVVAAYNLATDGVDQIDLGADDDTLNVSATGASQIRVTFTSAEVGNGNANDAGVLANQDGGLAVRLQAEDALGNLTGNVGRADDEGISFVAGAGTTLDVRDLTNGAARGDQFKVATLGSNANDVFNETGETVNYYINAGAGNDSLTGGSGNDFLVGGAGNDSLNGGIGNDSFIGGGGNDLVLGGVGNDTVVAYNLASDGADRINLGSGDDIVNVSSTGASQVRVTFTSAEVGNAKANDGNSLANQDGGFAVRLQAEDALGNLTGNVGRADDEGISFVAGAGTTLDVRDLVSGVARGDQFKVATLGTNGNDVFDETGETVNYYINAGAGNDSLVGGDGNDFLVGGAGNDTLNGGNGNDSFIGGGGNDLVLGRNGNDVVAAYNLATDGVDRMNLGAGDDIVNVSSTGASQIRVSFTSAEVGNGNANDAGVLANQDGSLAVRLQAEDGLGNLTGNVGRADDEGISFVAGAGTTLDVRDLVSGVARGDQFKVATLGTNGNDVFDETGETVNYYINAGAGNDSLVGGDGNDFLVGGAGNDSLFGGFGNDSFIGGGGSDVFVDAEFSTGQTLALSDTIFDFTTAVDTIDTEVEFGVQIVDGSAFADFDAFLAAADESNETMDVFVAFNAAGSGNAWVYVDHDQNGDINSPDSIITLVGINTAAEIAVSDFV</sequence>
<dbReference type="PROSITE" id="PS00330">
    <property type="entry name" value="HEMOLYSIN_CALCIUM"/>
    <property type="match status" value="13"/>
</dbReference>
<evidence type="ECO:0000256" key="7">
    <source>
        <dbReference type="ARBA" id="ARBA00023136"/>
    </source>
</evidence>
<dbReference type="PRINTS" id="PR01488">
    <property type="entry name" value="RTXTOXINA"/>
</dbReference>